<evidence type="ECO:0000256" key="1">
    <source>
        <dbReference type="PIRNR" id="PIRNR003170"/>
    </source>
</evidence>
<dbReference type="InterPro" id="IPR026285">
    <property type="entry name" value="TenA_E"/>
</dbReference>
<comment type="similarity">
    <text evidence="1">Belongs to the TenA family.</text>
</comment>
<keyword evidence="1" id="KW-0784">Thiamine biosynthesis</keyword>
<dbReference type="SUPFAM" id="SSF48613">
    <property type="entry name" value="Heme oxygenase-like"/>
    <property type="match status" value="1"/>
</dbReference>
<dbReference type="InterPro" id="IPR050967">
    <property type="entry name" value="Thiamine_Salvage_TenA"/>
</dbReference>
<comment type="catalytic activity">
    <reaction evidence="1">
        <text>thiamine + H2O = 5-(2-hydroxyethyl)-4-methylthiazole + 4-amino-5-hydroxymethyl-2-methylpyrimidine + H(+)</text>
        <dbReference type="Rhea" id="RHEA:17509"/>
        <dbReference type="ChEBI" id="CHEBI:15377"/>
        <dbReference type="ChEBI" id="CHEBI:15378"/>
        <dbReference type="ChEBI" id="CHEBI:16892"/>
        <dbReference type="ChEBI" id="CHEBI:17957"/>
        <dbReference type="ChEBI" id="CHEBI:18385"/>
        <dbReference type="EC" id="3.5.99.2"/>
    </reaction>
</comment>
<proteinExistence type="inferred from homology"/>
<evidence type="ECO:0000259" key="2">
    <source>
        <dbReference type="Pfam" id="PF03070"/>
    </source>
</evidence>
<reference evidence="3 4" key="1">
    <citation type="submission" date="2016-10" db="EMBL/GenBank/DDBJ databases">
        <authorList>
            <person name="Varghese N."/>
            <person name="Submissions S."/>
        </authorList>
    </citation>
    <scope>NUCLEOTIDE SEQUENCE [LARGE SCALE GENOMIC DNA]</scope>
    <source>
        <strain evidence="3 4">YR512</strain>
    </source>
</reference>
<sequence length="219" mass="25488">MNSFTDQLLQQHDKLWQAMQQHPFVLDIERNQLPDAVFNRYLVFEGNFVATAINIFALAVSKAPDIRQQRWLIGVLNALVDTQIAWFEEVLARRNINPMDYPDDLPGVTAFRDGMFTVAKQGSFAEILTLMFGAEWMYYHWCARVSAQPLLDDDIRHWVDMHAEEEFYQQALWLKTELDRTALALAEEEKQRLSDLYAQVLQWEIDFHSAAYLSGGEAR</sequence>
<dbReference type="EMBL" id="FOSD01000007">
    <property type="protein sequence ID" value="SFK45501.1"/>
    <property type="molecule type" value="Genomic_DNA"/>
</dbReference>
<comment type="catalytic activity">
    <reaction evidence="1">
        <text>4-amino-5-aminomethyl-2-methylpyrimidine + H2O = 4-amino-5-hydroxymethyl-2-methylpyrimidine + NH4(+)</text>
        <dbReference type="Rhea" id="RHEA:31799"/>
        <dbReference type="ChEBI" id="CHEBI:15377"/>
        <dbReference type="ChEBI" id="CHEBI:16892"/>
        <dbReference type="ChEBI" id="CHEBI:28938"/>
        <dbReference type="ChEBI" id="CHEBI:63416"/>
        <dbReference type="EC" id="3.5.99.2"/>
    </reaction>
</comment>
<evidence type="ECO:0000313" key="3">
    <source>
        <dbReference type="EMBL" id="SFK45501.1"/>
    </source>
</evidence>
<organism evidence="3 4">
    <name type="scientific">Candidatus Pantoea symbiotica</name>
    <dbReference type="NCBI Taxonomy" id="1884370"/>
    <lineage>
        <taxon>Bacteria</taxon>
        <taxon>Pseudomonadati</taxon>
        <taxon>Pseudomonadota</taxon>
        <taxon>Gammaproteobacteria</taxon>
        <taxon>Enterobacterales</taxon>
        <taxon>Erwiniaceae</taxon>
        <taxon>Pantoea</taxon>
    </lineage>
</organism>
<dbReference type="CDD" id="cd19358">
    <property type="entry name" value="TenA_E_Spr0628-like"/>
    <property type="match status" value="1"/>
</dbReference>
<feature type="domain" description="Thiaminase-2/PQQC" evidence="2">
    <location>
        <begin position="10"/>
        <end position="212"/>
    </location>
</feature>
<name>A0A1I3ZP80_9GAMM</name>
<comment type="caution">
    <text evidence="3">The sequence shown here is derived from an EMBL/GenBank/DDBJ whole genome shotgun (WGS) entry which is preliminary data.</text>
</comment>
<dbReference type="Proteomes" id="UP000198841">
    <property type="component" value="Unassembled WGS sequence"/>
</dbReference>
<dbReference type="EC" id="3.5.99.2" evidence="1"/>
<dbReference type="InterPro" id="IPR016084">
    <property type="entry name" value="Haem_Oase-like_multi-hlx"/>
</dbReference>
<comment type="pathway">
    <text evidence="1">Cofactor biosynthesis; thiamine diphosphate biosynthesis.</text>
</comment>
<gene>
    <name evidence="3" type="ORF">SAMN05518863_107104</name>
</gene>
<dbReference type="PANTHER" id="PTHR43198">
    <property type="entry name" value="BIFUNCTIONAL TH2 PROTEIN"/>
    <property type="match status" value="1"/>
</dbReference>
<protein>
    <recommendedName>
        <fullName evidence="1">Aminopyrimidine aminohydrolase</fullName>
        <ecNumber evidence="1">3.5.99.2</ecNumber>
    </recommendedName>
</protein>
<dbReference type="PIRSF" id="PIRSF003170">
    <property type="entry name" value="Pet18p"/>
    <property type="match status" value="1"/>
</dbReference>
<keyword evidence="4" id="KW-1185">Reference proteome</keyword>
<accession>A0A1I3ZP80</accession>
<keyword evidence="1" id="KW-0378">Hydrolase</keyword>
<evidence type="ECO:0000313" key="4">
    <source>
        <dbReference type="Proteomes" id="UP000198841"/>
    </source>
</evidence>
<dbReference type="PANTHER" id="PTHR43198:SF2">
    <property type="entry name" value="SI:CH1073-67J19.1-RELATED"/>
    <property type="match status" value="1"/>
</dbReference>
<dbReference type="Gene3D" id="1.20.910.10">
    <property type="entry name" value="Heme oxygenase-like"/>
    <property type="match status" value="1"/>
</dbReference>
<comment type="function">
    <text evidence="1">Catalyzes an amino-pyrimidine hydrolysis reaction at the C5' of the pyrimidine moiety of thiamine compounds, a reaction that is part of a thiamine salvage pathway. Thus, catalyzes the conversion of 4-amino-5-aminomethyl-2-methylpyrimidine to 4-amino-5-hydroxymethyl-2-methylpyrimidine (HMP).</text>
</comment>
<dbReference type="RefSeq" id="WP_008109513.1">
    <property type="nucleotide sequence ID" value="NZ_FOSD01000007.1"/>
</dbReference>
<dbReference type="Pfam" id="PF03070">
    <property type="entry name" value="TENA_THI-4"/>
    <property type="match status" value="1"/>
</dbReference>
<dbReference type="InterPro" id="IPR004305">
    <property type="entry name" value="Thiaminase-2/PQQC"/>
</dbReference>